<comment type="caution">
    <text evidence="2">The sequence shown here is derived from an EMBL/GenBank/DDBJ whole genome shotgun (WGS) entry which is preliminary data.</text>
</comment>
<proteinExistence type="predicted"/>
<reference evidence="2 3" key="1">
    <citation type="submission" date="2024-05" db="EMBL/GenBank/DDBJ databases">
        <title>Haplotype-resolved chromosome-level genome assembly of Huyou (Citrus changshanensis).</title>
        <authorList>
            <person name="Miao C."/>
            <person name="Chen W."/>
            <person name="Wu Y."/>
            <person name="Wang L."/>
            <person name="Zhao S."/>
            <person name="Grierson D."/>
            <person name="Xu C."/>
            <person name="Chen K."/>
        </authorList>
    </citation>
    <scope>NUCLEOTIDE SEQUENCE [LARGE SCALE GENOMIC DNA]</scope>
    <source>
        <strain evidence="2">01-14</strain>
        <tissue evidence="2">Leaf</tissue>
    </source>
</reference>
<dbReference type="Proteomes" id="UP001428341">
    <property type="component" value="Unassembled WGS sequence"/>
</dbReference>
<organism evidence="2 3">
    <name type="scientific">Citrus x changshan-huyou</name>
    <dbReference type="NCBI Taxonomy" id="2935761"/>
    <lineage>
        <taxon>Eukaryota</taxon>
        <taxon>Viridiplantae</taxon>
        <taxon>Streptophyta</taxon>
        <taxon>Embryophyta</taxon>
        <taxon>Tracheophyta</taxon>
        <taxon>Spermatophyta</taxon>
        <taxon>Magnoliopsida</taxon>
        <taxon>eudicotyledons</taxon>
        <taxon>Gunneridae</taxon>
        <taxon>Pentapetalae</taxon>
        <taxon>rosids</taxon>
        <taxon>malvids</taxon>
        <taxon>Sapindales</taxon>
        <taxon>Rutaceae</taxon>
        <taxon>Aurantioideae</taxon>
        <taxon>Citrus</taxon>
    </lineage>
</organism>
<name>A0AAP0N000_9ROSI</name>
<feature type="compositionally biased region" description="Polar residues" evidence="1">
    <location>
        <begin position="86"/>
        <end position="105"/>
    </location>
</feature>
<dbReference type="AlphaFoldDB" id="A0AAP0N000"/>
<dbReference type="EMBL" id="JBCGBO010000001">
    <property type="protein sequence ID" value="KAK9230253.1"/>
    <property type="molecule type" value="Genomic_DNA"/>
</dbReference>
<gene>
    <name evidence="2" type="ORF">WN944_023220</name>
</gene>
<evidence type="ECO:0000256" key="1">
    <source>
        <dbReference type="SAM" id="MobiDB-lite"/>
    </source>
</evidence>
<accession>A0AAP0N000</accession>
<keyword evidence="3" id="KW-1185">Reference proteome</keyword>
<protein>
    <submittedName>
        <fullName evidence="2">Uncharacterized protein</fullName>
    </submittedName>
</protein>
<sequence length="127" mass="14028">MVLAYVTVDYAFASICVVHYDVEAVVDGKVTEITPENQFSVNLNADLEINWNELNDVEEINNENNMTQFSIRSGYLLEDDMAVHFSSENSGKNGKGTSNSNQPITQRVACGALSQPTVHDNGRVTQE</sequence>
<evidence type="ECO:0000313" key="3">
    <source>
        <dbReference type="Proteomes" id="UP001428341"/>
    </source>
</evidence>
<feature type="region of interest" description="Disordered" evidence="1">
    <location>
        <begin position="86"/>
        <end position="127"/>
    </location>
</feature>
<evidence type="ECO:0000313" key="2">
    <source>
        <dbReference type="EMBL" id="KAK9230253.1"/>
    </source>
</evidence>